<dbReference type="OrthoDB" id="9811754at2"/>
<dbReference type="Proteomes" id="UP000009234">
    <property type="component" value="Chromosome"/>
</dbReference>
<evidence type="ECO:0000256" key="2">
    <source>
        <dbReference type="ARBA" id="ARBA00009477"/>
    </source>
</evidence>
<dbReference type="InterPro" id="IPR050739">
    <property type="entry name" value="MFP"/>
</dbReference>
<dbReference type="eggNOG" id="COG1566">
    <property type="taxonomic scope" value="Bacteria"/>
</dbReference>
<dbReference type="STRING" id="696281.Desru_2547"/>
<evidence type="ECO:0000313" key="9">
    <source>
        <dbReference type="Proteomes" id="UP000009234"/>
    </source>
</evidence>
<reference evidence="8 9" key="2">
    <citation type="journal article" date="2012" name="Stand. Genomic Sci.">
        <title>Complete genome sequence of the sulfate-reducing firmicute Desulfotomaculum ruminis type strain (DL(T)).</title>
        <authorList>
            <person name="Spring S."/>
            <person name="Visser M."/>
            <person name="Lu M."/>
            <person name="Copeland A."/>
            <person name="Lapidus A."/>
            <person name="Lucas S."/>
            <person name="Cheng J.F."/>
            <person name="Han C."/>
            <person name="Tapia R."/>
            <person name="Goodwin L.A."/>
            <person name="Pitluck S."/>
            <person name="Ivanova N."/>
            <person name="Land M."/>
            <person name="Hauser L."/>
            <person name="Larimer F."/>
            <person name="Rohde M."/>
            <person name="Goker M."/>
            <person name="Detter J.C."/>
            <person name="Kyrpides N.C."/>
            <person name="Woyke T."/>
            <person name="Schaap P.J."/>
            <person name="Plugge C.M."/>
            <person name="Muyzer G."/>
            <person name="Kuever J."/>
            <person name="Pereira I.A."/>
            <person name="Parshina S.N."/>
            <person name="Bernier-Latmani R."/>
            <person name="Stams A.J."/>
            <person name="Klenk H.P."/>
        </authorList>
    </citation>
    <scope>NUCLEOTIDE SEQUENCE [LARGE SCALE GENOMIC DNA]</scope>
    <source>
        <strain evidence="9">ATCC 23193 / DSM 2154 / NCIB 8452 / DL</strain>
    </source>
</reference>
<feature type="transmembrane region" description="Helical" evidence="6">
    <location>
        <begin position="7"/>
        <end position="26"/>
    </location>
</feature>
<evidence type="ECO:0000256" key="5">
    <source>
        <dbReference type="ARBA" id="ARBA00023136"/>
    </source>
</evidence>
<dbReference type="PANTHER" id="PTHR30386:SF26">
    <property type="entry name" value="TRANSPORT PROTEIN COMB"/>
    <property type="match status" value="1"/>
</dbReference>
<feature type="domain" description="p-hydroxybenzoic acid efflux pump subunit AaeA-like beta-barrel" evidence="7">
    <location>
        <begin position="125"/>
        <end position="215"/>
    </location>
</feature>
<evidence type="ECO:0000256" key="4">
    <source>
        <dbReference type="ARBA" id="ARBA00022989"/>
    </source>
</evidence>
<dbReference type="Pfam" id="PF25963">
    <property type="entry name" value="Beta-barrel_AAEA"/>
    <property type="match status" value="1"/>
</dbReference>
<dbReference type="EMBL" id="CP002780">
    <property type="protein sequence ID" value="AEG60775.1"/>
    <property type="molecule type" value="Genomic_DNA"/>
</dbReference>
<keyword evidence="3 6" id="KW-0812">Transmembrane</keyword>
<organism evidence="8 9">
    <name type="scientific">Desulforamulus ruminis (strain ATCC 23193 / DSM 2154 / NCIMB 8452 / DL)</name>
    <name type="common">Desulfotomaculum ruminis</name>
    <dbReference type="NCBI Taxonomy" id="696281"/>
    <lineage>
        <taxon>Bacteria</taxon>
        <taxon>Bacillati</taxon>
        <taxon>Bacillota</taxon>
        <taxon>Clostridia</taxon>
        <taxon>Eubacteriales</taxon>
        <taxon>Peptococcaceae</taxon>
        <taxon>Desulforamulus</taxon>
    </lineage>
</organism>
<comment type="similarity">
    <text evidence="2">Belongs to the membrane fusion protein (MFP) (TC 8.A.1) family.</text>
</comment>
<dbReference type="KEGG" id="dru:Desru_2547"/>
<reference evidence="9" key="1">
    <citation type="submission" date="2011-05" db="EMBL/GenBank/DDBJ databases">
        <title>Complete sequence of Desulfotomaculum ruminis DSM 2154.</title>
        <authorList>
            <person name="Lucas S."/>
            <person name="Copeland A."/>
            <person name="Lapidus A."/>
            <person name="Cheng J.-F."/>
            <person name="Goodwin L."/>
            <person name="Pitluck S."/>
            <person name="Lu M."/>
            <person name="Detter J.C."/>
            <person name="Han C."/>
            <person name="Tapia R."/>
            <person name="Land M."/>
            <person name="Hauser L."/>
            <person name="Kyrpides N."/>
            <person name="Ivanova N."/>
            <person name="Mikhailova N."/>
            <person name="Pagani I."/>
            <person name="Stams A.J.M."/>
            <person name="Plugge C.M."/>
            <person name="Muyzer G."/>
            <person name="Kuever J."/>
            <person name="Parshina S.N."/>
            <person name="Ivanova A.E."/>
            <person name="Nazina T.N."/>
            <person name="Brambilla E."/>
            <person name="Spring S."/>
            <person name="Klenk H.-P."/>
            <person name="Woyke T."/>
        </authorList>
    </citation>
    <scope>NUCLEOTIDE SEQUENCE [LARGE SCALE GENOMIC DNA]</scope>
    <source>
        <strain evidence="9">ATCC 23193 / DSM 2154 / NCIB 8452 / DL</strain>
    </source>
</reference>
<keyword evidence="9" id="KW-1185">Reference proteome</keyword>
<dbReference type="InterPro" id="IPR058634">
    <property type="entry name" value="AaeA-lik-b-barrel"/>
</dbReference>
<proteinExistence type="inferred from homology"/>
<evidence type="ECO:0000313" key="8">
    <source>
        <dbReference type="EMBL" id="AEG60775.1"/>
    </source>
</evidence>
<sequence>MKNKKILLLVFGAMLVTMAFVSYYYWYQTTHYVTTEDARVDTQIVKITPQVAGKILEIPIEEGELLKQNDIVARLSDAFLSPGANLDLTILRSPITGTVLKKIQNTEEMAAVGQPLALMADLNAVYITANIEETELSKVHPGQIVDFTIDAVPNSRFQGYVESIGEGTNSSFSSLSASTSGTFTKVTQRIPVKIAIQDLQGKNLLPGMNAVIKIHLK</sequence>
<keyword evidence="5 6" id="KW-0472">Membrane</keyword>
<evidence type="ECO:0000259" key="7">
    <source>
        <dbReference type="Pfam" id="PF25963"/>
    </source>
</evidence>
<protein>
    <submittedName>
        <fullName evidence="8">Secretion protein HlyD family protein</fullName>
    </submittedName>
</protein>
<accession>F6DPT6</accession>
<dbReference type="HOGENOM" id="CLU_018816_11_0_9"/>
<evidence type="ECO:0000256" key="6">
    <source>
        <dbReference type="SAM" id="Phobius"/>
    </source>
</evidence>
<dbReference type="PANTHER" id="PTHR30386">
    <property type="entry name" value="MEMBRANE FUSION SUBUNIT OF EMRAB-TOLC MULTIDRUG EFFLUX PUMP"/>
    <property type="match status" value="1"/>
</dbReference>
<dbReference type="Gene3D" id="2.40.30.170">
    <property type="match status" value="1"/>
</dbReference>
<dbReference type="GO" id="GO:0055085">
    <property type="term" value="P:transmembrane transport"/>
    <property type="evidence" value="ECO:0007669"/>
    <property type="project" value="InterPro"/>
</dbReference>
<dbReference type="GO" id="GO:0016020">
    <property type="term" value="C:membrane"/>
    <property type="evidence" value="ECO:0007669"/>
    <property type="project" value="UniProtKB-SubCell"/>
</dbReference>
<dbReference type="RefSeq" id="WP_013842531.1">
    <property type="nucleotide sequence ID" value="NC_015589.1"/>
</dbReference>
<name>F6DPT6_DESRL</name>
<keyword evidence="4 6" id="KW-1133">Transmembrane helix</keyword>
<gene>
    <name evidence="8" type="ordered locus">Desru_2547</name>
</gene>
<evidence type="ECO:0000256" key="1">
    <source>
        <dbReference type="ARBA" id="ARBA00004167"/>
    </source>
</evidence>
<dbReference type="AlphaFoldDB" id="F6DPT6"/>
<dbReference type="SUPFAM" id="SSF111369">
    <property type="entry name" value="HlyD-like secretion proteins"/>
    <property type="match status" value="1"/>
</dbReference>
<evidence type="ECO:0000256" key="3">
    <source>
        <dbReference type="ARBA" id="ARBA00022692"/>
    </source>
</evidence>
<comment type="subcellular location">
    <subcellularLocation>
        <location evidence="1">Membrane</location>
        <topology evidence="1">Single-pass membrane protein</topology>
    </subcellularLocation>
</comment>